<evidence type="ECO:0000256" key="2">
    <source>
        <dbReference type="ARBA" id="ARBA00022692"/>
    </source>
</evidence>
<dbReference type="Gene3D" id="1.20.1720.10">
    <property type="entry name" value="Multidrug resistance protein D"/>
    <property type="match status" value="1"/>
</dbReference>
<organism evidence="9 10">
    <name type="scientific">Magnaporthiopsis poae (strain ATCC 64411 / 73-15)</name>
    <name type="common">Kentucky bluegrass fungus</name>
    <name type="synonym">Magnaporthe poae</name>
    <dbReference type="NCBI Taxonomy" id="644358"/>
    <lineage>
        <taxon>Eukaryota</taxon>
        <taxon>Fungi</taxon>
        <taxon>Dikarya</taxon>
        <taxon>Ascomycota</taxon>
        <taxon>Pezizomycotina</taxon>
        <taxon>Sordariomycetes</taxon>
        <taxon>Sordariomycetidae</taxon>
        <taxon>Magnaporthales</taxon>
        <taxon>Magnaporthaceae</taxon>
        <taxon>Magnaporthiopsis</taxon>
    </lineage>
</organism>
<evidence type="ECO:0000256" key="3">
    <source>
        <dbReference type="ARBA" id="ARBA00022989"/>
    </source>
</evidence>
<dbReference type="OMA" id="ADTNYIA"/>
<feature type="transmembrane region" description="Helical" evidence="6">
    <location>
        <begin position="402"/>
        <end position="424"/>
    </location>
</feature>
<feature type="transmembrane region" description="Helical" evidence="6">
    <location>
        <begin position="366"/>
        <end position="390"/>
    </location>
</feature>
<dbReference type="EMBL" id="ADBL01002548">
    <property type="status" value="NOT_ANNOTATED_CDS"/>
    <property type="molecule type" value="Genomic_DNA"/>
</dbReference>
<evidence type="ECO:0000259" key="7">
    <source>
        <dbReference type="PROSITE" id="PS50850"/>
    </source>
</evidence>
<feature type="transmembrane region" description="Helical" evidence="6">
    <location>
        <begin position="573"/>
        <end position="593"/>
    </location>
</feature>
<dbReference type="EnsemblFungi" id="MAPG_09914T0">
    <property type="protein sequence ID" value="MAPG_09914T0"/>
    <property type="gene ID" value="MAPG_09914"/>
</dbReference>
<dbReference type="VEuPathDB" id="FungiDB:MAPG_09914"/>
<dbReference type="EMBL" id="GL876977">
    <property type="protein sequence ID" value="KLU91394.1"/>
    <property type="molecule type" value="Genomic_DNA"/>
</dbReference>
<dbReference type="PANTHER" id="PTHR23501:SF33">
    <property type="entry name" value="MAJOR FACILITATOR SUPERFAMILY (MFS) PROFILE DOMAIN-CONTAINING PROTEIN"/>
    <property type="match status" value="1"/>
</dbReference>
<proteinExistence type="predicted"/>
<feature type="transmembrane region" description="Helical" evidence="6">
    <location>
        <begin position="132"/>
        <end position="151"/>
    </location>
</feature>
<feature type="transmembrane region" description="Helical" evidence="6">
    <location>
        <begin position="463"/>
        <end position="485"/>
    </location>
</feature>
<dbReference type="Proteomes" id="UP000011715">
    <property type="component" value="Unassembled WGS sequence"/>
</dbReference>
<protein>
    <recommendedName>
        <fullName evidence="7">Major facilitator superfamily (MFS) profile domain-containing protein</fullName>
    </recommendedName>
</protein>
<dbReference type="GO" id="GO:0015174">
    <property type="term" value="F:basic amino acid transmembrane transporter activity"/>
    <property type="evidence" value="ECO:0007669"/>
    <property type="project" value="TreeGrafter"/>
</dbReference>
<evidence type="ECO:0000256" key="4">
    <source>
        <dbReference type="ARBA" id="ARBA00023136"/>
    </source>
</evidence>
<evidence type="ECO:0000256" key="6">
    <source>
        <dbReference type="SAM" id="Phobius"/>
    </source>
</evidence>
<evidence type="ECO:0000256" key="1">
    <source>
        <dbReference type="ARBA" id="ARBA00004141"/>
    </source>
</evidence>
<evidence type="ECO:0000313" key="9">
    <source>
        <dbReference type="EnsemblFungi" id="MAPG_09914T0"/>
    </source>
</evidence>
<keyword evidence="2 6" id="KW-0812">Transmembrane</keyword>
<sequence length="598" mass="61793">MASQGPEPAAATIMHDEASPLLRPVLAGSQTAPPSDAVATDPESAAGAEQPGAGGASALSSATILGIVLVLVAGAFMANVDASLVLATHPTIASEFDTLSWSSWLFVAFQLAGAATQSVYGKLSDTYGRRPVLVAAFALFALGCALIGTGGSMGQVVLGRVISGCGAAAGNVLGLLIITDIVPLREAASWQSGINLAAVSGRSLGAPLGGLLADVIGWRLSFMFQVPIFCAAIVFCLSRMPSNLPNRSQPTTAVVTTEPCPGDGDDDQTQTSEAIPPSKHATPKQQPQGLARIDFLGAALLALAVVCLLLPVEISRSSEVPWTRNPVVWGLAVAALVFGALFVAVEEWWAAEPIFPIDLVRHRDVLLVYLIAGTQGAAQFGLMFAVPLYFQVTQRWSNAAAGASLVPAFIGNACGAVIGGLVIRRTGRYKLPLIGATVLSSSAYIVLLLRWHGHTRAWEALEIMPGGMGSGMVQTVSFVAITATIDPSHKAAAISGLFLVATVASTLGLAAVNAVTLGVMRVRLDALLTLAGYGDALREQIIEKAAASVDYLDVADKGVVDAVVQAYVDGLSASHIVSLACSTVAFISGVFVIERRLH</sequence>
<dbReference type="InterPro" id="IPR036259">
    <property type="entry name" value="MFS_trans_sf"/>
</dbReference>
<dbReference type="SUPFAM" id="SSF103473">
    <property type="entry name" value="MFS general substrate transporter"/>
    <property type="match status" value="1"/>
</dbReference>
<reference evidence="8" key="3">
    <citation type="submission" date="2011-03" db="EMBL/GenBank/DDBJ databases">
        <title>Annotation of Magnaporthe poae ATCC 64411.</title>
        <authorList>
            <person name="Ma L.-J."/>
            <person name="Dead R."/>
            <person name="Young S.K."/>
            <person name="Zeng Q."/>
            <person name="Gargeya S."/>
            <person name="Fitzgerald M."/>
            <person name="Haas B."/>
            <person name="Abouelleil A."/>
            <person name="Alvarado L."/>
            <person name="Arachchi H.M."/>
            <person name="Berlin A."/>
            <person name="Brown A."/>
            <person name="Chapman S.B."/>
            <person name="Chen Z."/>
            <person name="Dunbar C."/>
            <person name="Freedman E."/>
            <person name="Gearin G."/>
            <person name="Gellesch M."/>
            <person name="Goldberg J."/>
            <person name="Griggs A."/>
            <person name="Gujja S."/>
            <person name="Heiman D."/>
            <person name="Howarth C."/>
            <person name="Larson L."/>
            <person name="Lui A."/>
            <person name="MacDonald P.J.P."/>
            <person name="Mehta T."/>
            <person name="Montmayeur A."/>
            <person name="Murphy C."/>
            <person name="Neiman D."/>
            <person name="Pearson M."/>
            <person name="Priest M."/>
            <person name="Roberts A."/>
            <person name="Saif S."/>
            <person name="Shea T."/>
            <person name="Shenoy N."/>
            <person name="Sisk P."/>
            <person name="Stolte C."/>
            <person name="Sykes S."/>
            <person name="Yandava C."/>
            <person name="Wortman J."/>
            <person name="Nusbaum C."/>
            <person name="Birren B."/>
        </authorList>
    </citation>
    <scope>NUCLEOTIDE SEQUENCE</scope>
    <source>
        <strain evidence="8">ATCC 64411</strain>
    </source>
</reference>
<reference evidence="8" key="2">
    <citation type="submission" date="2010-05" db="EMBL/GenBank/DDBJ databases">
        <title>The Genome Sequence of Magnaporthe poae strain ATCC 64411.</title>
        <authorList>
            <consortium name="The Broad Institute Genome Sequencing Platform"/>
            <consortium name="Broad Institute Genome Sequencing Center for Infectious Disease"/>
            <person name="Ma L.-J."/>
            <person name="Dead R."/>
            <person name="Young S."/>
            <person name="Zeng Q."/>
            <person name="Koehrsen M."/>
            <person name="Alvarado L."/>
            <person name="Berlin A."/>
            <person name="Chapman S.B."/>
            <person name="Chen Z."/>
            <person name="Freedman E."/>
            <person name="Gellesch M."/>
            <person name="Goldberg J."/>
            <person name="Griggs A."/>
            <person name="Gujja S."/>
            <person name="Heilman E.R."/>
            <person name="Heiman D."/>
            <person name="Hepburn T."/>
            <person name="Howarth C."/>
            <person name="Jen D."/>
            <person name="Larson L."/>
            <person name="Mehta T."/>
            <person name="Neiman D."/>
            <person name="Pearson M."/>
            <person name="Roberts A."/>
            <person name="Saif S."/>
            <person name="Shea T."/>
            <person name="Shenoy N."/>
            <person name="Sisk P."/>
            <person name="Stolte C."/>
            <person name="Sykes S."/>
            <person name="Walk T."/>
            <person name="White J."/>
            <person name="Yandava C."/>
            <person name="Haas B."/>
            <person name="Nusbaum C."/>
            <person name="Birren B."/>
        </authorList>
    </citation>
    <scope>NUCLEOTIDE SEQUENCE</scope>
    <source>
        <strain evidence="8">ATCC 64411</strain>
    </source>
</reference>
<feature type="transmembrane region" description="Helical" evidence="6">
    <location>
        <begin position="497"/>
        <end position="520"/>
    </location>
</feature>
<keyword evidence="4 6" id="KW-0472">Membrane</keyword>
<evidence type="ECO:0000313" key="10">
    <source>
        <dbReference type="Proteomes" id="UP000011715"/>
    </source>
</evidence>
<dbReference type="AlphaFoldDB" id="A0A0C4EB68"/>
<keyword evidence="10" id="KW-1185">Reference proteome</keyword>
<dbReference type="PROSITE" id="PS50850">
    <property type="entry name" value="MFS"/>
    <property type="match status" value="1"/>
</dbReference>
<dbReference type="STRING" id="644358.A0A0C4EB68"/>
<name>A0A0C4EB68_MAGP6</name>
<keyword evidence="3 6" id="KW-1133">Transmembrane helix</keyword>
<feature type="region of interest" description="Disordered" evidence="5">
    <location>
        <begin position="24"/>
        <end position="52"/>
    </location>
</feature>
<feature type="transmembrane region" description="Helical" evidence="6">
    <location>
        <begin position="218"/>
        <end position="237"/>
    </location>
</feature>
<feature type="transmembrane region" description="Helical" evidence="6">
    <location>
        <begin position="58"/>
        <end position="78"/>
    </location>
</feature>
<gene>
    <name evidence="8" type="ORF">MAPG_09914</name>
</gene>
<dbReference type="Gene3D" id="1.20.1250.20">
    <property type="entry name" value="MFS general substrate transporter like domains"/>
    <property type="match status" value="1"/>
</dbReference>
<reference evidence="9" key="4">
    <citation type="journal article" date="2015" name="G3 (Bethesda)">
        <title>Genome sequences of three phytopathogenic species of the Magnaporthaceae family of fungi.</title>
        <authorList>
            <person name="Okagaki L.H."/>
            <person name="Nunes C.C."/>
            <person name="Sailsbery J."/>
            <person name="Clay B."/>
            <person name="Brown D."/>
            <person name="John T."/>
            <person name="Oh Y."/>
            <person name="Young N."/>
            <person name="Fitzgerald M."/>
            <person name="Haas B.J."/>
            <person name="Zeng Q."/>
            <person name="Young S."/>
            <person name="Adiconis X."/>
            <person name="Fan L."/>
            <person name="Levin J.Z."/>
            <person name="Mitchell T.K."/>
            <person name="Okubara P.A."/>
            <person name="Farman M.L."/>
            <person name="Kohn L.M."/>
            <person name="Birren B."/>
            <person name="Ma L.-J."/>
            <person name="Dean R.A."/>
        </authorList>
    </citation>
    <scope>NUCLEOTIDE SEQUENCE</scope>
    <source>
        <strain evidence="9">ATCC 64411 / 73-15</strain>
    </source>
</reference>
<feature type="compositionally biased region" description="Low complexity" evidence="5">
    <location>
        <begin position="42"/>
        <end position="52"/>
    </location>
</feature>
<feature type="region of interest" description="Disordered" evidence="5">
    <location>
        <begin position="245"/>
        <end position="286"/>
    </location>
</feature>
<feature type="domain" description="Major facilitator superfamily (MFS) profile" evidence="7">
    <location>
        <begin position="67"/>
        <end position="597"/>
    </location>
</feature>
<feature type="transmembrane region" description="Helical" evidence="6">
    <location>
        <begin position="293"/>
        <end position="314"/>
    </location>
</feature>
<evidence type="ECO:0000256" key="5">
    <source>
        <dbReference type="SAM" id="MobiDB-lite"/>
    </source>
</evidence>
<feature type="compositionally biased region" description="Polar residues" evidence="5">
    <location>
        <begin position="245"/>
        <end position="255"/>
    </location>
</feature>
<evidence type="ECO:0000313" key="8">
    <source>
        <dbReference type="EMBL" id="KLU91394.1"/>
    </source>
</evidence>
<comment type="subcellular location">
    <subcellularLocation>
        <location evidence="1">Membrane</location>
        <topology evidence="1">Multi-pass membrane protein</topology>
    </subcellularLocation>
</comment>
<feature type="transmembrane region" description="Helical" evidence="6">
    <location>
        <begin position="98"/>
        <end position="120"/>
    </location>
</feature>
<dbReference type="PANTHER" id="PTHR23501">
    <property type="entry name" value="MAJOR FACILITATOR SUPERFAMILY"/>
    <property type="match status" value="1"/>
</dbReference>
<reference evidence="10" key="1">
    <citation type="submission" date="2010-05" db="EMBL/GenBank/DDBJ databases">
        <title>The genome sequence of Magnaporthe poae strain ATCC 64411.</title>
        <authorList>
            <person name="Ma L.-J."/>
            <person name="Dead R."/>
            <person name="Young S."/>
            <person name="Zeng Q."/>
            <person name="Koehrsen M."/>
            <person name="Alvarado L."/>
            <person name="Berlin A."/>
            <person name="Chapman S.B."/>
            <person name="Chen Z."/>
            <person name="Freedman E."/>
            <person name="Gellesch M."/>
            <person name="Goldberg J."/>
            <person name="Griggs A."/>
            <person name="Gujja S."/>
            <person name="Heilman E.R."/>
            <person name="Heiman D."/>
            <person name="Hepburn T."/>
            <person name="Howarth C."/>
            <person name="Jen D."/>
            <person name="Larson L."/>
            <person name="Mehta T."/>
            <person name="Neiman D."/>
            <person name="Pearson M."/>
            <person name="Roberts A."/>
            <person name="Saif S."/>
            <person name="Shea T."/>
            <person name="Shenoy N."/>
            <person name="Sisk P."/>
            <person name="Stolte C."/>
            <person name="Sykes S."/>
            <person name="Walk T."/>
            <person name="White J."/>
            <person name="Yandava C."/>
            <person name="Haas B."/>
            <person name="Nusbaum C."/>
            <person name="Birren B."/>
        </authorList>
    </citation>
    <scope>NUCLEOTIDE SEQUENCE [LARGE SCALE GENOMIC DNA]</scope>
    <source>
        <strain evidence="10">ATCC 64411 / 73-15</strain>
    </source>
</reference>
<accession>A0A0C4EB68</accession>
<dbReference type="InterPro" id="IPR020846">
    <property type="entry name" value="MFS_dom"/>
</dbReference>
<reference evidence="9" key="5">
    <citation type="submission" date="2015-06" db="UniProtKB">
        <authorList>
            <consortium name="EnsemblFungi"/>
        </authorList>
    </citation>
    <scope>IDENTIFICATION</scope>
    <source>
        <strain evidence="9">ATCC 64411</strain>
    </source>
</reference>
<dbReference type="Pfam" id="PF07690">
    <property type="entry name" value="MFS_1"/>
    <property type="match status" value="1"/>
</dbReference>
<feature type="transmembrane region" description="Helical" evidence="6">
    <location>
        <begin position="431"/>
        <end position="451"/>
    </location>
</feature>
<feature type="transmembrane region" description="Helical" evidence="6">
    <location>
        <begin position="157"/>
        <end position="182"/>
    </location>
</feature>
<dbReference type="InterPro" id="IPR011701">
    <property type="entry name" value="MFS"/>
</dbReference>
<feature type="transmembrane region" description="Helical" evidence="6">
    <location>
        <begin position="326"/>
        <end position="345"/>
    </location>
</feature>
<dbReference type="eggNOG" id="KOG0254">
    <property type="taxonomic scope" value="Eukaryota"/>
</dbReference>
<dbReference type="GO" id="GO:0000329">
    <property type="term" value="C:fungal-type vacuole membrane"/>
    <property type="evidence" value="ECO:0007669"/>
    <property type="project" value="TreeGrafter"/>
</dbReference>
<dbReference type="OrthoDB" id="6770063at2759"/>